<gene>
    <name evidence="2" type="ORF">DSL72_002146</name>
</gene>
<evidence type="ECO:0000256" key="1">
    <source>
        <dbReference type="SAM" id="MobiDB-lite"/>
    </source>
</evidence>
<feature type="compositionally biased region" description="Low complexity" evidence="1">
    <location>
        <begin position="41"/>
        <end position="64"/>
    </location>
</feature>
<evidence type="ECO:0000313" key="3">
    <source>
        <dbReference type="Proteomes" id="UP000672032"/>
    </source>
</evidence>
<feature type="region of interest" description="Disordered" evidence="1">
    <location>
        <begin position="90"/>
        <end position="110"/>
    </location>
</feature>
<keyword evidence="3" id="KW-1185">Reference proteome</keyword>
<reference evidence="2" key="1">
    <citation type="submission" date="2020-10" db="EMBL/GenBank/DDBJ databases">
        <title>Genome Sequence of Monilinia vaccinii-corymbosi Sheds Light on Mummy Berry Disease Infection of Blueberry and Mating Type.</title>
        <authorList>
            <person name="Yow A.G."/>
            <person name="Zhang Y."/>
            <person name="Bansal K."/>
            <person name="Eacker S.M."/>
            <person name="Sullivan S."/>
            <person name="Liachko I."/>
            <person name="Cubeta M.A."/>
            <person name="Rollins J.A."/>
            <person name="Ashrafi H."/>
        </authorList>
    </citation>
    <scope>NUCLEOTIDE SEQUENCE</scope>
    <source>
        <strain evidence="2">RL-1</strain>
    </source>
</reference>
<protein>
    <submittedName>
        <fullName evidence="2">Uncharacterized protein</fullName>
    </submittedName>
</protein>
<dbReference type="Proteomes" id="UP000672032">
    <property type="component" value="Chromosome 3"/>
</dbReference>
<sequence length="161" mass="16842">MSTPYGDLVSIEELNFLMDELEAERTIAATVAVSISVPVASSKSTGPVTGSSSTTTTAPTSPTAHISNKPSISAMNLKTVPAQKIAVRITDREQDQEDHTLEKEPDRPLKLNPAYFDDDSLANCAVLLSFNDTGVTGAASSRAAGAARALSSTLTKPVSHP</sequence>
<organism evidence="2 3">
    <name type="scientific">Monilinia vaccinii-corymbosi</name>
    <dbReference type="NCBI Taxonomy" id="61207"/>
    <lineage>
        <taxon>Eukaryota</taxon>
        <taxon>Fungi</taxon>
        <taxon>Dikarya</taxon>
        <taxon>Ascomycota</taxon>
        <taxon>Pezizomycotina</taxon>
        <taxon>Leotiomycetes</taxon>
        <taxon>Helotiales</taxon>
        <taxon>Sclerotiniaceae</taxon>
        <taxon>Monilinia</taxon>
    </lineage>
</organism>
<dbReference type="OrthoDB" id="3551189at2759"/>
<accession>A0A8A3PBX9</accession>
<feature type="region of interest" description="Disordered" evidence="1">
    <location>
        <begin position="41"/>
        <end position="73"/>
    </location>
</feature>
<dbReference type="EMBL" id="CP063407">
    <property type="protein sequence ID" value="QSZ32568.1"/>
    <property type="molecule type" value="Genomic_DNA"/>
</dbReference>
<evidence type="ECO:0000313" key="2">
    <source>
        <dbReference type="EMBL" id="QSZ32568.1"/>
    </source>
</evidence>
<name>A0A8A3PBX9_9HELO</name>
<feature type="compositionally biased region" description="Basic and acidic residues" evidence="1">
    <location>
        <begin position="90"/>
        <end position="109"/>
    </location>
</feature>
<dbReference type="AlphaFoldDB" id="A0A8A3PBX9"/>
<proteinExistence type="predicted"/>